<dbReference type="AlphaFoldDB" id="A0A2R4BSC6"/>
<dbReference type="NCBIfam" id="TIGR02683">
    <property type="entry name" value="upstrm_HI1419"/>
    <property type="match status" value="1"/>
</dbReference>
<dbReference type="NCBIfam" id="TIGR02684">
    <property type="entry name" value="dnstrm_HI1420"/>
    <property type="match status" value="1"/>
</dbReference>
<dbReference type="PANTHER" id="PTHR41791:SF1">
    <property type="entry name" value="SSL7039 PROTEIN"/>
    <property type="match status" value="1"/>
</dbReference>
<accession>A0A2R4BSC6</accession>
<evidence type="ECO:0000313" key="1">
    <source>
        <dbReference type="EMBL" id="AVR90113.1"/>
    </source>
</evidence>
<name>A0A2R4BSC6_THAAR</name>
<dbReference type="InterPro" id="IPR014056">
    <property type="entry name" value="TypeIITA-like_toxin_pred"/>
</dbReference>
<gene>
    <name evidence="1" type="ORF">Tharo_3232</name>
</gene>
<dbReference type="Proteomes" id="UP000241885">
    <property type="component" value="Chromosome"/>
</dbReference>
<organism evidence="1 2">
    <name type="scientific">Thauera aromatica K172</name>
    <dbReference type="NCBI Taxonomy" id="44139"/>
    <lineage>
        <taxon>Bacteria</taxon>
        <taxon>Pseudomonadati</taxon>
        <taxon>Pseudomonadota</taxon>
        <taxon>Betaproteobacteria</taxon>
        <taxon>Rhodocyclales</taxon>
        <taxon>Zoogloeaceae</taxon>
        <taxon>Thauera</taxon>
    </lineage>
</organism>
<dbReference type="KEGG" id="tak:Tharo_3232"/>
<dbReference type="PANTHER" id="PTHR41791">
    <property type="entry name" value="SSL7039 PROTEIN"/>
    <property type="match status" value="1"/>
</dbReference>
<keyword evidence="2" id="KW-1185">Reference proteome</keyword>
<sequence length="167" mass="18498">MRDIQARARVQARIERLAGGNPGDVEPIGEGVSELRINYGPGYRVYFKQRGRELIILLAGGDKSIQARDIKAALRLARKISDRLFIAKALGDIARAKGMAQVVRDAGLSRESLYKALSGERSPGFDTISQVDGGAAQPGHEWLKRRRPILDCIDGRAARRRRLRLVL</sequence>
<protein>
    <submittedName>
        <fullName evidence="1">ParE toxin superfamily protein</fullName>
    </submittedName>
</protein>
<evidence type="ECO:0000313" key="2">
    <source>
        <dbReference type="Proteomes" id="UP000241885"/>
    </source>
</evidence>
<proteinExistence type="predicted"/>
<reference evidence="1 2" key="1">
    <citation type="submission" date="2018-03" db="EMBL/GenBank/DDBJ databases">
        <title>Complete genome sequence of Thauera aromatica, a model organism for studying aromatic compound degradation under denitrifying conditions.</title>
        <authorList>
            <person name="Lo H.-Y."/>
            <person name="Goris T."/>
            <person name="Boll M."/>
            <person name="Mueller J.A."/>
        </authorList>
    </citation>
    <scope>NUCLEOTIDE SEQUENCE [LARGE SCALE GENOMIC DNA]</scope>
    <source>
        <strain evidence="1 2">K172</strain>
    </source>
</reference>
<dbReference type="Pfam" id="PF21716">
    <property type="entry name" value="dnstrm_HI1420"/>
    <property type="match status" value="1"/>
</dbReference>
<dbReference type="InterPro" id="IPR014057">
    <property type="entry name" value="HI1420"/>
</dbReference>
<dbReference type="EMBL" id="CP028339">
    <property type="protein sequence ID" value="AVR90113.1"/>
    <property type="molecule type" value="Genomic_DNA"/>
</dbReference>